<dbReference type="KEGG" id="cim:CIMG_03868"/>
<dbReference type="OMA" id="DANLVWC"/>
<organism evidence="2 3">
    <name type="scientific">Coccidioides immitis (strain RS)</name>
    <name type="common">Valley fever fungus</name>
    <dbReference type="NCBI Taxonomy" id="246410"/>
    <lineage>
        <taxon>Eukaryota</taxon>
        <taxon>Fungi</taxon>
        <taxon>Dikarya</taxon>
        <taxon>Ascomycota</taxon>
        <taxon>Pezizomycotina</taxon>
        <taxon>Eurotiomycetes</taxon>
        <taxon>Eurotiomycetidae</taxon>
        <taxon>Onygenales</taxon>
        <taxon>Onygenaceae</taxon>
        <taxon>Coccidioides</taxon>
    </lineage>
</organism>
<reference evidence="3" key="1">
    <citation type="journal article" date="2009" name="Genome Res.">
        <title>Comparative genomic analyses of the human fungal pathogens Coccidioides and their relatives.</title>
        <authorList>
            <person name="Sharpton T.J."/>
            <person name="Stajich J.E."/>
            <person name="Rounsley S.D."/>
            <person name="Gardner M.J."/>
            <person name="Wortman J.R."/>
            <person name="Jordar V.S."/>
            <person name="Maiti R."/>
            <person name="Kodira C.D."/>
            <person name="Neafsey D.E."/>
            <person name="Zeng Q."/>
            <person name="Hung C.-Y."/>
            <person name="McMahan C."/>
            <person name="Muszewska A."/>
            <person name="Grynberg M."/>
            <person name="Mandel M.A."/>
            <person name="Kellner E.M."/>
            <person name="Barker B.M."/>
            <person name="Galgiani J.N."/>
            <person name="Orbach M.J."/>
            <person name="Kirkland T.N."/>
            <person name="Cole G.T."/>
            <person name="Henn M.R."/>
            <person name="Birren B.W."/>
            <person name="Taylor J.W."/>
        </authorList>
    </citation>
    <scope>NUCLEOTIDE SEQUENCE [LARGE SCALE GENOMIC DNA]</scope>
    <source>
        <strain evidence="3">RS</strain>
    </source>
</reference>
<dbReference type="Proteomes" id="UP000001261">
    <property type="component" value="Unassembled WGS sequence"/>
</dbReference>
<evidence type="ECO:0000256" key="1">
    <source>
        <dbReference type="SAM" id="MobiDB-lite"/>
    </source>
</evidence>
<name>A0A0E1RYJ0_COCIM</name>
<dbReference type="RefSeq" id="XP_001244427.1">
    <property type="nucleotide sequence ID" value="XM_001244426.2"/>
</dbReference>
<protein>
    <submittedName>
        <fullName evidence="2">Uncharacterized protein</fullName>
    </submittedName>
</protein>
<gene>
    <name evidence="2" type="ORF">CIMG_03868</name>
</gene>
<dbReference type="VEuPathDB" id="FungiDB:CIMG_03868"/>
<reference evidence="3" key="2">
    <citation type="journal article" date="2010" name="Genome Res.">
        <title>Population genomic sequencing of Coccidioides fungi reveals recent hybridization and transposon control.</title>
        <authorList>
            <person name="Neafsey D.E."/>
            <person name="Barker B.M."/>
            <person name="Sharpton T.J."/>
            <person name="Stajich J.E."/>
            <person name="Park D.J."/>
            <person name="Whiston E."/>
            <person name="Hung C.-Y."/>
            <person name="McMahan C."/>
            <person name="White J."/>
            <person name="Sykes S."/>
            <person name="Heiman D."/>
            <person name="Young S."/>
            <person name="Zeng Q."/>
            <person name="Abouelleil A."/>
            <person name="Aftuck L."/>
            <person name="Bessette D."/>
            <person name="Brown A."/>
            <person name="FitzGerald M."/>
            <person name="Lui A."/>
            <person name="Macdonald J.P."/>
            <person name="Priest M."/>
            <person name="Orbach M.J."/>
            <person name="Galgiani J.N."/>
            <person name="Kirkland T.N."/>
            <person name="Cole G.T."/>
            <person name="Birren B.W."/>
            <person name="Henn M.R."/>
            <person name="Taylor J.W."/>
            <person name="Rounsley S.D."/>
        </authorList>
    </citation>
    <scope>GENOME REANNOTATION</scope>
    <source>
        <strain evidence="3">RS</strain>
    </source>
</reference>
<proteinExistence type="predicted"/>
<dbReference type="AlphaFoldDB" id="A0A0E1RYJ0"/>
<sequence>MDNTRQPRITAWERGGYSTPRAVTQRLVPNEAAPCRLSPGDAQPDGSSSLSQSFSEVESRSNRRKNFWAKLRRPKSQDARVQEQVFAVPNNAAPPRRASAGEKLVWNAEQKLWMFGKNTGSSGGSNCGRHRGSSTEHAEEDLLFAQLPGHYALSSIYNCANYDQALPAYDPVRHVDDVGRRTSPDGQWMLVAVTMIGQSASS</sequence>
<dbReference type="OrthoDB" id="4199879at2759"/>
<feature type="compositionally biased region" description="Low complexity" evidence="1">
    <location>
        <begin position="47"/>
        <end position="56"/>
    </location>
</feature>
<feature type="region of interest" description="Disordered" evidence="1">
    <location>
        <begin position="1"/>
        <end position="63"/>
    </location>
</feature>
<dbReference type="InParanoid" id="A0A0E1RYJ0"/>
<evidence type="ECO:0000313" key="2">
    <source>
        <dbReference type="EMBL" id="EAS32844.1"/>
    </source>
</evidence>
<keyword evidence="3" id="KW-1185">Reference proteome</keyword>
<dbReference type="GeneID" id="4562891"/>
<evidence type="ECO:0000313" key="3">
    <source>
        <dbReference type="Proteomes" id="UP000001261"/>
    </source>
</evidence>
<dbReference type="EMBL" id="GG704916">
    <property type="protein sequence ID" value="EAS32844.1"/>
    <property type="molecule type" value="Genomic_DNA"/>
</dbReference>
<accession>A0A0E1RYJ0</accession>